<evidence type="ECO:0000256" key="2">
    <source>
        <dbReference type="ARBA" id="ARBA00023043"/>
    </source>
</evidence>
<dbReference type="PROSITE" id="PS50297">
    <property type="entry name" value="ANK_REP_REGION"/>
    <property type="match status" value="1"/>
</dbReference>
<dbReference type="InterPro" id="IPR002110">
    <property type="entry name" value="Ankyrin_rpt"/>
</dbReference>
<feature type="repeat" description="ANK" evidence="3">
    <location>
        <begin position="34"/>
        <end position="66"/>
    </location>
</feature>
<dbReference type="PANTHER" id="PTHR24171">
    <property type="entry name" value="ANKYRIN REPEAT DOMAIN-CONTAINING PROTEIN 39-RELATED"/>
    <property type="match status" value="1"/>
</dbReference>
<dbReference type="InterPro" id="IPR036770">
    <property type="entry name" value="Ankyrin_rpt-contain_sf"/>
</dbReference>
<evidence type="ECO:0000313" key="4">
    <source>
        <dbReference type="EMBL" id="RUT46592.1"/>
    </source>
</evidence>
<dbReference type="SMART" id="SM00248">
    <property type="entry name" value="ANK"/>
    <property type="match status" value="3"/>
</dbReference>
<evidence type="ECO:0000256" key="1">
    <source>
        <dbReference type="ARBA" id="ARBA00022737"/>
    </source>
</evidence>
<proteinExistence type="predicted"/>
<dbReference type="PROSITE" id="PS50088">
    <property type="entry name" value="ANK_REPEAT"/>
    <property type="match status" value="1"/>
</dbReference>
<dbReference type="Proteomes" id="UP000279446">
    <property type="component" value="Unassembled WGS sequence"/>
</dbReference>
<accession>A0A3S1DQA3</accession>
<keyword evidence="5" id="KW-1185">Reference proteome</keyword>
<protein>
    <submittedName>
        <fullName evidence="4">Ankyrin repeat domain-containing protein</fullName>
    </submittedName>
</protein>
<dbReference type="AlphaFoldDB" id="A0A3S1DQA3"/>
<gene>
    <name evidence="4" type="ORF">EJP82_12140</name>
</gene>
<dbReference type="SUPFAM" id="SSF48403">
    <property type="entry name" value="Ankyrin repeat"/>
    <property type="match status" value="1"/>
</dbReference>
<organism evidence="4 5">
    <name type="scientific">Paenibacillus anaericanus</name>
    <dbReference type="NCBI Taxonomy" id="170367"/>
    <lineage>
        <taxon>Bacteria</taxon>
        <taxon>Bacillati</taxon>
        <taxon>Bacillota</taxon>
        <taxon>Bacilli</taxon>
        <taxon>Bacillales</taxon>
        <taxon>Paenibacillaceae</taxon>
        <taxon>Paenibacillus</taxon>
    </lineage>
</organism>
<dbReference type="Pfam" id="PF12796">
    <property type="entry name" value="Ank_2"/>
    <property type="match status" value="1"/>
</dbReference>
<evidence type="ECO:0000313" key="5">
    <source>
        <dbReference type="Proteomes" id="UP000279446"/>
    </source>
</evidence>
<keyword evidence="1" id="KW-0677">Repeat</keyword>
<name>A0A3S1DQA3_9BACL</name>
<reference evidence="4 5" key="1">
    <citation type="submission" date="2018-12" db="EMBL/GenBank/DDBJ databases">
        <authorList>
            <person name="Sun L."/>
            <person name="Chen Z."/>
        </authorList>
    </citation>
    <scope>NUCLEOTIDE SEQUENCE [LARGE SCALE GENOMIC DNA]</scope>
    <source>
        <strain evidence="4 5">DSM 15890</strain>
    </source>
</reference>
<evidence type="ECO:0000256" key="3">
    <source>
        <dbReference type="PROSITE-ProRule" id="PRU00023"/>
    </source>
</evidence>
<dbReference type="EMBL" id="RZNY01000008">
    <property type="protein sequence ID" value="RUT46592.1"/>
    <property type="molecule type" value="Genomic_DNA"/>
</dbReference>
<keyword evidence="2 3" id="KW-0040">ANK repeat</keyword>
<sequence>MNSIDIFTAAATGDIETTKALLSSGVDPNCVSDTGWNLLIYAVENDRNDMVEFLLDCGANVNFQSAGGWTALHQAVDLSIDGTIQTGGKQGDEPTDMIKYLLDRGANLSLKDNMGSSPLDIARTYNSKKIIKFFNEFTPK</sequence>
<dbReference type="OrthoDB" id="5622506at2"/>
<dbReference type="Gene3D" id="1.25.40.20">
    <property type="entry name" value="Ankyrin repeat-containing domain"/>
    <property type="match status" value="2"/>
</dbReference>
<comment type="caution">
    <text evidence="4">The sequence shown here is derived from an EMBL/GenBank/DDBJ whole genome shotgun (WGS) entry which is preliminary data.</text>
</comment>
<dbReference type="RefSeq" id="WP_127192321.1">
    <property type="nucleotide sequence ID" value="NZ_RZNY01000008.1"/>
</dbReference>